<dbReference type="EMBL" id="SGPL01000105">
    <property type="protein sequence ID" value="THH17580.1"/>
    <property type="molecule type" value="Genomic_DNA"/>
</dbReference>
<dbReference type="PRINTS" id="PR00724">
    <property type="entry name" value="CRBOXYPTASEC"/>
</dbReference>
<comment type="caution">
    <text evidence="7">The sequence shown here is derived from an EMBL/GenBank/DDBJ whole genome shotgun (WGS) entry which is preliminary data.</text>
</comment>
<accession>A0A4S4M407</accession>
<keyword evidence="6" id="KW-0732">Signal</keyword>
<dbReference type="InterPro" id="IPR001563">
    <property type="entry name" value="Peptidase_S10"/>
</dbReference>
<keyword evidence="3 6" id="KW-0645">Protease</keyword>
<dbReference type="InterPro" id="IPR018202">
    <property type="entry name" value="Ser_caboxypep_ser_AS"/>
</dbReference>
<evidence type="ECO:0000256" key="2">
    <source>
        <dbReference type="ARBA" id="ARBA00022645"/>
    </source>
</evidence>
<protein>
    <recommendedName>
        <fullName evidence="6">Carboxypeptidase</fullName>
        <ecNumber evidence="6">3.4.16.-</ecNumber>
    </recommendedName>
</protein>
<dbReference type="GO" id="GO:0004185">
    <property type="term" value="F:serine-type carboxypeptidase activity"/>
    <property type="evidence" value="ECO:0007669"/>
    <property type="project" value="UniProtKB-UniRule"/>
</dbReference>
<comment type="similarity">
    <text evidence="1 6">Belongs to the peptidase S10 family.</text>
</comment>
<evidence type="ECO:0000256" key="4">
    <source>
        <dbReference type="ARBA" id="ARBA00022801"/>
    </source>
</evidence>
<dbReference type="InterPro" id="IPR029058">
    <property type="entry name" value="AB_hydrolase_fold"/>
</dbReference>
<proteinExistence type="inferred from homology"/>
<evidence type="ECO:0000313" key="8">
    <source>
        <dbReference type="Proteomes" id="UP000310158"/>
    </source>
</evidence>
<name>A0A4S4M407_9AGAM</name>
<reference evidence="7 8" key="1">
    <citation type="submission" date="2019-02" db="EMBL/GenBank/DDBJ databases">
        <title>Genome sequencing of the rare red list fungi Bondarzewia mesenterica.</title>
        <authorList>
            <person name="Buettner E."/>
            <person name="Kellner H."/>
        </authorList>
    </citation>
    <scope>NUCLEOTIDE SEQUENCE [LARGE SCALE GENOMIC DNA]</scope>
    <source>
        <strain evidence="7 8">DSM 108281</strain>
    </source>
</reference>
<evidence type="ECO:0000256" key="6">
    <source>
        <dbReference type="RuleBase" id="RU361156"/>
    </source>
</evidence>
<dbReference type="EC" id="3.4.16.-" evidence="6"/>
<feature type="chain" id="PRO_5021043565" description="Carboxypeptidase" evidence="6">
    <location>
        <begin position="25"/>
        <end position="515"/>
    </location>
</feature>
<evidence type="ECO:0000313" key="7">
    <source>
        <dbReference type="EMBL" id="THH17580.1"/>
    </source>
</evidence>
<organism evidence="7 8">
    <name type="scientific">Bondarzewia mesenterica</name>
    <dbReference type="NCBI Taxonomy" id="1095465"/>
    <lineage>
        <taxon>Eukaryota</taxon>
        <taxon>Fungi</taxon>
        <taxon>Dikarya</taxon>
        <taxon>Basidiomycota</taxon>
        <taxon>Agaricomycotina</taxon>
        <taxon>Agaricomycetes</taxon>
        <taxon>Russulales</taxon>
        <taxon>Bondarzewiaceae</taxon>
        <taxon>Bondarzewia</taxon>
    </lineage>
</organism>
<dbReference type="PANTHER" id="PTHR11802:SF479">
    <property type="entry name" value="CARBOXYPEPTIDASE"/>
    <property type="match status" value="1"/>
</dbReference>
<sequence length="515" mass="56856">MAPLRTILAGLIVAMTLCFAGIEARQTNPALVNAKRHEAAKRWSDAARRARGGGLGRREAAPKNITFSNPKASEFYVDGSTLPEVDFDIGPSWSGLIPISGAANETRKLFFWFFPPGPEGSLDDLIFWTNGGPGCSSLEGAFQENGPLTWSWGQAKPTQNEFSWTNLSSILYVEQPVGTGFSQGTPTAQDENDVAAQLVGFFQQFLEVFDELKRKKFYVSGESYAGMYVPYLANYIYDHPDELDLDLQGFWIADPVIGLDVVQSQIPAVQFVHKYEHVFALNQTFLAELDAIAEECNYADYFDKFVTYPPAGPLPLPGTSTEADPGCDVWDMIFDAALLVNPAFDIYRIFDTYPILWDVLGFPGSFPQVQVAPIYFDRQDVKEALHAPTDVTWEECSEVNVFPRGDASQPPAFTVLPNVIEKSKRSVIAHGLGDFILIAEGARIVLQNMTWAGKQGFQTPISNDSFIVDGVGALGNVHSERGLTYYEVALSGHMIPQFSPVVSDHNNDRAFIFVI</sequence>
<dbReference type="SUPFAM" id="SSF53474">
    <property type="entry name" value="alpha/beta-Hydrolases"/>
    <property type="match status" value="1"/>
</dbReference>
<evidence type="ECO:0000256" key="3">
    <source>
        <dbReference type="ARBA" id="ARBA00022670"/>
    </source>
</evidence>
<keyword evidence="2 6" id="KW-0121">Carboxypeptidase</keyword>
<dbReference type="GO" id="GO:0006508">
    <property type="term" value="P:proteolysis"/>
    <property type="evidence" value="ECO:0007669"/>
    <property type="project" value="UniProtKB-KW"/>
</dbReference>
<gene>
    <name evidence="7" type="ORF">EW146_g3253</name>
</gene>
<dbReference type="OrthoDB" id="443318at2759"/>
<dbReference type="AlphaFoldDB" id="A0A4S4M407"/>
<evidence type="ECO:0000256" key="5">
    <source>
        <dbReference type="ARBA" id="ARBA00023180"/>
    </source>
</evidence>
<dbReference type="Pfam" id="PF00450">
    <property type="entry name" value="Peptidase_S10"/>
    <property type="match status" value="1"/>
</dbReference>
<keyword evidence="5" id="KW-0325">Glycoprotein</keyword>
<feature type="signal peptide" evidence="6">
    <location>
        <begin position="1"/>
        <end position="24"/>
    </location>
</feature>
<evidence type="ECO:0000256" key="1">
    <source>
        <dbReference type="ARBA" id="ARBA00009431"/>
    </source>
</evidence>
<keyword evidence="4 6" id="KW-0378">Hydrolase</keyword>
<dbReference type="Proteomes" id="UP000310158">
    <property type="component" value="Unassembled WGS sequence"/>
</dbReference>
<dbReference type="Gene3D" id="3.40.50.1820">
    <property type="entry name" value="alpha/beta hydrolase"/>
    <property type="match status" value="1"/>
</dbReference>
<dbReference type="PANTHER" id="PTHR11802">
    <property type="entry name" value="SERINE PROTEASE FAMILY S10 SERINE CARBOXYPEPTIDASE"/>
    <property type="match status" value="1"/>
</dbReference>
<dbReference type="PROSITE" id="PS00131">
    <property type="entry name" value="CARBOXYPEPT_SER_SER"/>
    <property type="match status" value="1"/>
</dbReference>
<keyword evidence="8" id="KW-1185">Reference proteome</keyword>